<name>A0A4Z2H6G2_9TELE</name>
<organism evidence="1 2">
    <name type="scientific">Liparis tanakae</name>
    <name type="common">Tanaka's snailfish</name>
    <dbReference type="NCBI Taxonomy" id="230148"/>
    <lineage>
        <taxon>Eukaryota</taxon>
        <taxon>Metazoa</taxon>
        <taxon>Chordata</taxon>
        <taxon>Craniata</taxon>
        <taxon>Vertebrata</taxon>
        <taxon>Euteleostomi</taxon>
        <taxon>Actinopterygii</taxon>
        <taxon>Neopterygii</taxon>
        <taxon>Teleostei</taxon>
        <taxon>Neoteleostei</taxon>
        <taxon>Acanthomorphata</taxon>
        <taxon>Eupercaria</taxon>
        <taxon>Perciformes</taxon>
        <taxon>Cottioidei</taxon>
        <taxon>Cottales</taxon>
        <taxon>Liparidae</taxon>
        <taxon>Liparis</taxon>
    </lineage>
</organism>
<evidence type="ECO:0000313" key="2">
    <source>
        <dbReference type="Proteomes" id="UP000314294"/>
    </source>
</evidence>
<gene>
    <name evidence="1" type="ORF">EYF80_029313</name>
</gene>
<dbReference type="Proteomes" id="UP000314294">
    <property type="component" value="Unassembled WGS sequence"/>
</dbReference>
<sequence>MLALFSMSWPCSLRKVQRNRLRFWMKFCSSSFPLEYASLIGIQFRKRSSVSSVAWTSGAFWEFSYTGGRNGARENKLRCLAFTWVICPLEKSNTSSLSSLRMIMLFWQRLSLVRLAPTMSLMKVGQCFGHSCFRI</sequence>
<accession>A0A4Z2H6G2</accession>
<evidence type="ECO:0000313" key="1">
    <source>
        <dbReference type="EMBL" id="TNN60462.1"/>
    </source>
</evidence>
<reference evidence="1 2" key="1">
    <citation type="submission" date="2019-03" db="EMBL/GenBank/DDBJ databases">
        <title>First draft genome of Liparis tanakae, snailfish: a comprehensive survey of snailfish specific genes.</title>
        <authorList>
            <person name="Kim W."/>
            <person name="Song I."/>
            <person name="Jeong J.-H."/>
            <person name="Kim D."/>
            <person name="Kim S."/>
            <person name="Ryu S."/>
            <person name="Song J.Y."/>
            <person name="Lee S.K."/>
        </authorList>
    </citation>
    <scope>NUCLEOTIDE SEQUENCE [LARGE SCALE GENOMIC DNA]</scope>
    <source>
        <tissue evidence="1">Muscle</tissue>
    </source>
</reference>
<dbReference type="EMBL" id="SRLO01000333">
    <property type="protein sequence ID" value="TNN60462.1"/>
    <property type="molecule type" value="Genomic_DNA"/>
</dbReference>
<dbReference type="AlphaFoldDB" id="A0A4Z2H6G2"/>
<protein>
    <submittedName>
        <fullName evidence="1">Uncharacterized protein</fullName>
    </submittedName>
</protein>
<proteinExistence type="predicted"/>
<keyword evidence="2" id="KW-1185">Reference proteome</keyword>
<comment type="caution">
    <text evidence="1">The sequence shown here is derived from an EMBL/GenBank/DDBJ whole genome shotgun (WGS) entry which is preliminary data.</text>
</comment>